<name>B0Y056_ASPFC</name>
<protein>
    <submittedName>
        <fullName evidence="1">Transcriptional regulator, putative</fullName>
    </submittedName>
</protein>
<dbReference type="Pfam" id="PF04299">
    <property type="entry name" value="FMN_bind_2"/>
    <property type="match status" value="2"/>
</dbReference>
<dbReference type="AlphaFoldDB" id="B0Y056"/>
<dbReference type="InterPro" id="IPR007396">
    <property type="entry name" value="TR_PAI2-type"/>
</dbReference>
<reference evidence="1 2" key="1">
    <citation type="journal article" date="2008" name="PLoS Genet.">
        <title>Genomic islands in the pathogenic filamentous fungus Aspergillus fumigatus.</title>
        <authorList>
            <person name="Fedorova N.D."/>
            <person name="Khaldi N."/>
            <person name="Joardar V.S."/>
            <person name="Maiti R."/>
            <person name="Amedeo P."/>
            <person name="Anderson M.J."/>
            <person name="Crabtree J."/>
            <person name="Silva J.C."/>
            <person name="Badger J.H."/>
            <person name="Albarraq A."/>
            <person name="Angiuoli S."/>
            <person name="Bussey H."/>
            <person name="Bowyer P."/>
            <person name="Cotty P.J."/>
            <person name="Dyer P.S."/>
            <person name="Egan A."/>
            <person name="Galens K."/>
            <person name="Fraser-Liggett C.M."/>
            <person name="Haas B.J."/>
            <person name="Inman J.M."/>
            <person name="Kent R."/>
            <person name="Lemieux S."/>
            <person name="Malavazi I."/>
            <person name="Orvis J."/>
            <person name="Roemer T."/>
            <person name="Ronning C.M."/>
            <person name="Sundaram J.P."/>
            <person name="Sutton G."/>
            <person name="Turner G."/>
            <person name="Venter J.C."/>
            <person name="White O.R."/>
            <person name="Whitty B.R."/>
            <person name="Youngman P."/>
            <person name="Wolfe K.H."/>
            <person name="Goldman G.H."/>
            <person name="Wortman J.R."/>
            <person name="Jiang B."/>
            <person name="Denning D.W."/>
            <person name="Nierman W.C."/>
        </authorList>
    </citation>
    <scope>NUCLEOTIDE SEQUENCE [LARGE SCALE GENOMIC DNA]</scope>
    <source>
        <strain evidence="2">CBS 144.89 / FGSC A1163 / CEA10</strain>
    </source>
</reference>
<dbReference type="PhylomeDB" id="B0Y056"/>
<proteinExistence type="predicted"/>
<evidence type="ECO:0000313" key="2">
    <source>
        <dbReference type="Proteomes" id="UP000001699"/>
    </source>
</evidence>
<dbReference type="Gene3D" id="2.30.110.10">
    <property type="entry name" value="Electron Transport, Fmn-binding Protein, Chain A"/>
    <property type="match status" value="2"/>
</dbReference>
<dbReference type="Proteomes" id="UP000001699">
    <property type="component" value="Unassembled WGS sequence"/>
</dbReference>
<dbReference type="PANTHER" id="PTHR35802">
    <property type="entry name" value="PROTEASE SYNTHASE AND SPORULATION PROTEIN PAI 2"/>
    <property type="match status" value="1"/>
</dbReference>
<dbReference type="VEuPathDB" id="FungiDB:AFUB_045690"/>
<dbReference type="InterPro" id="IPR012349">
    <property type="entry name" value="Split_barrel_FMN-bd"/>
</dbReference>
<dbReference type="PANTHER" id="PTHR35802:SF1">
    <property type="entry name" value="PROTEASE SYNTHASE AND SPORULATION PROTEIN PAI 2"/>
    <property type="match status" value="1"/>
</dbReference>
<sequence>MFLPPVHAETDTAVLLQFIRENPLGLLITGIKSSQNFLQCTHVPFVLDTPEESTELAPKGRLRAHIAKKNPQVTAMIEGLERKPSVLDIEDSLWQIDDLSQYMERSVMGYTGGKNPQPWTVSDAPEKYIEFMQRNIVGIEIRIEEIQGKFKMSQEMKPGDREGVVAGFAQMGGETGEAISRLVRQRGALHDLKTRK</sequence>
<gene>
    <name evidence="1" type="ORF">AFUB_045690</name>
</gene>
<dbReference type="EMBL" id="DS499596">
    <property type="protein sequence ID" value="EDP53394.1"/>
    <property type="molecule type" value="Genomic_DNA"/>
</dbReference>
<dbReference type="HOGENOM" id="CLU_065853_0_1_1"/>
<evidence type="ECO:0000313" key="1">
    <source>
        <dbReference type="EMBL" id="EDP53394.1"/>
    </source>
</evidence>
<dbReference type="SUPFAM" id="SSF50475">
    <property type="entry name" value="FMN-binding split barrel"/>
    <property type="match status" value="1"/>
</dbReference>
<accession>B0Y056</accession>
<keyword evidence="2" id="KW-1185">Reference proteome</keyword>
<organism evidence="1 2">
    <name type="scientific">Aspergillus fumigatus (strain CBS 144.89 / FGSC A1163 / CEA10)</name>
    <name type="common">Neosartorya fumigata</name>
    <dbReference type="NCBI Taxonomy" id="451804"/>
    <lineage>
        <taxon>Eukaryota</taxon>
        <taxon>Fungi</taxon>
        <taxon>Dikarya</taxon>
        <taxon>Ascomycota</taxon>
        <taxon>Pezizomycotina</taxon>
        <taxon>Eurotiomycetes</taxon>
        <taxon>Eurotiomycetidae</taxon>
        <taxon>Eurotiales</taxon>
        <taxon>Aspergillaceae</taxon>
        <taxon>Aspergillus</taxon>
        <taxon>Aspergillus subgen. Fumigati</taxon>
    </lineage>
</organism>